<evidence type="ECO:0000313" key="6">
    <source>
        <dbReference type="EMBL" id="PRR74026.1"/>
    </source>
</evidence>
<dbReference type="AlphaFoldDB" id="A0A9X7P6L8"/>
<evidence type="ECO:0000256" key="5">
    <source>
        <dbReference type="ARBA" id="ARBA00022679"/>
    </source>
</evidence>
<dbReference type="Pfam" id="PF02548">
    <property type="entry name" value="Pantoate_transf"/>
    <property type="match status" value="1"/>
</dbReference>
<evidence type="ECO:0000313" key="7">
    <source>
        <dbReference type="Proteomes" id="UP000239430"/>
    </source>
</evidence>
<dbReference type="InterPro" id="IPR003700">
    <property type="entry name" value="Pantoate_hydroxy_MeTrfase"/>
</dbReference>
<name>A0A9X7P6L8_9FIRM</name>
<dbReference type="EC" id="2.1.2.11" evidence="3"/>
<sequence>MAEEKTGNVIIEDSDKQAVKSSLMKKGRKTIAYLQQKKDNGEKIVQYCPASLDPYWTMAAEMAGVDVVRYTSPGETIQQRIENLPWWTRELRRVAPYIHLNCYMQTPMYANKYKALEYASILMAEGADSVLPMGINLETLRYLADNHVVVFGHVGALSGWQTSRHGGYKRCGQTAEAAMEIYRQAYEYQENGMMAMTIELTPREVTDAIAKKLRIPVIAVAAGGAADGSELVHFDMFGMMPKDRMGSHAKVYANYFEFAAGAIGAFAADVKSGGYPQPEHGYGMKEEELEKFLDMLEKA</sequence>
<protein>
    <recommendedName>
        <fullName evidence="3">3-methyl-2-oxobutanoate hydroxymethyltransferase</fullName>
        <ecNumber evidence="3">2.1.2.11</ecNumber>
    </recommendedName>
</protein>
<keyword evidence="4" id="KW-0566">Pantothenate biosynthesis</keyword>
<dbReference type="InterPro" id="IPR015813">
    <property type="entry name" value="Pyrv/PenolPyrv_kinase-like_dom"/>
</dbReference>
<keyword evidence="5 6" id="KW-0808">Transferase</keyword>
<evidence type="ECO:0000256" key="1">
    <source>
        <dbReference type="ARBA" id="ARBA00008676"/>
    </source>
</evidence>
<dbReference type="Proteomes" id="UP000239430">
    <property type="component" value="Unassembled WGS sequence"/>
</dbReference>
<dbReference type="Gene3D" id="3.20.20.60">
    <property type="entry name" value="Phosphoenolpyruvate-binding domains"/>
    <property type="match status" value="1"/>
</dbReference>
<comment type="caution">
    <text evidence="6">The sequence shown here is derived from an EMBL/GenBank/DDBJ whole genome shotgun (WGS) entry which is preliminary data.</text>
</comment>
<accession>A0A9X7P6L8</accession>
<dbReference type="SUPFAM" id="SSF51621">
    <property type="entry name" value="Phosphoenolpyruvate/pyruvate domain"/>
    <property type="match status" value="1"/>
</dbReference>
<evidence type="ECO:0000256" key="4">
    <source>
        <dbReference type="ARBA" id="ARBA00022655"/>
    </source>
</evidence>
<dbReference type="RefSeq" id="WP_054936089.1">
    <property type="nucleotide sequence ID" value="NZ_PVXL01000034.1"/>
</dbReference>
<dbReference type="GO" id="GO:0000287">
    <property type="term" value="F:magnesium ion binding"/>
    <property type="evidence" value="ECO:0007669"/>
    <property type="project" value="TreeGrafter"/>
</dbReference>
<organism evidence="6 7">
    <name type="scientific">Neomoorella stamsii</name>
    <dbReference type="NCBI Taxonomy" id="1266720"/>
    <lineage>
        <taxon>Bacteria</taxon>
        <taxon>Bacillati</taxon>
        <taxon>Bacillota</taxon>
        <taxon>Clostridia</taxon>
        <taxon>Neomoorellales</taxon>
        <taxon>Neomoorellaceae</taxon>
        <taxon>Neomoorella</taxon>
    </lineage>
</organism>
<keyword evidence="7" id="KW-1185">Reference proteome</keyword>
<dbReference type="InterPro" id="IPR040442">
    <property type="entry name" value="Pyrv_kinase-like_dom_sf"/>
</dbReference>
<dbReference type="GO" id="GO:0003864">
    <property type="term" value="F:3-methyl-2-oxobutanoate hydroxymethyltransferase activity"/>
    <property type="evidence" value="ECO:0007669"/>
    <property type="project" value="UniProtKB-EC"/>
</dbReference>
<evidence type="ECO:0000256" key="2">
    <source>
        <dbReference type="ARBA" id="ARBA00011424"/>
    </source>
</evidence>
<comment type="similarity">
    <text evidence="1">Belongs to the PanB family.</text>
</comment>
<proteinExistence type="inferred from homology"/>
<evidence type="ECO:0000256" key="3">
    <source>
        <dbReference type="ARBA" id="ARBA00012618"/>
    </source>
</evidence>
<dbReference type="EMBL" id="PVXL01000034">
    <property type="protein sequence ID" value="PRR74026.1"/>
    <property type="molecule type" value="Genomic_DNA"/>
</dbReference>
<dbReference type="GO" id="GO:0015940">
    <property type="term" value="P:pantothenate biosynthetic process"/>
    <property type="evidence" value="ECO:0007669"/>
    <property type="project" value="UniProtKB-KW"/>
</dbReference>
<reference evidence="6 7" key="1">
    <citation type="submission" date="2018-03" db="EMBL/GenBank/DDBJ databases">
        <title>Genome sequence of Moorella stamsii DSM 26217.</title>
        <authorList>
            <person name="Poehlein A."/>
            <person name="Daniel R."/>
        </authorList>
    </citation>
    <scope>NUCLEOTIDE SEQUENCE [LARGE SCALE GENOMIC DNA]</scope>
    <source>
        <strain evidence="7">DSM 26217</strain>
    </source>
</reference>
<gene>
    <name evidence="6" type="primary">panB_2</name>
    <name evidence="6" type="ORF">MOST_11670</name>
</gene>
<dbReference type="PANTHER" id="PTHR20881:SF0">
    <property type="entry name" value="3-METHYL-2-OXOBUTANOATE HYDROXYMETHYLTRANSFERASE"/>
    <property type="match status" value="1"/>
</dbReference>
<comment type="subunit">
    <text evidence="2">Homodecamer; pentamer of dimers.</text>
</comment>
<dbReference type="PANTHER" id="PTHR20881">
    <property type="entry name" value="3-METHYL-2-OXOBUTANOATE HYDROXYMETHYLTRANSFERASE"/>
    <property type="match status" value="1"/>
</dbReference>